<proteinExistence type="predicted"/>
<dbReference type="EMBL" id="JAXOFX010000007">
    <property type="protein sequence ID" value="MDZ5472501.1"/>
    <property type="molecule type" value="Genomic_DNA"/>
</dbReference>
<evidence type="ECO:0000313" key="2">
    <source>
        <dbReference type="EMBL" id="MDZ5472501.1"/>
    </source>
</evidence>
<gene>
    <name evidence="2" type="ORF">SM124_12145</name>
</gene>
<feature type="transmembrane region" description="Helical" evidence="1">
    <location>
        <begin position="7"/>
        <end position="27"/>
    </location>
</feature>
<dbReference type="RefSeq" id="WP_322446802.1">
    <property type="nucleotide sequence ID" value="NZ_JAXOFX010000007.1"/>
</dbReference>
<evidence type="ECO:0000256" key="1">
    <source>
        <dbReference type="SAM" id="Phobius"/>
    </source>
</evidence>
<reference evidence="2 3" key="1">
    <citation type="submission" date="2023-11" db="EMBL/GenBank/DDBJ databases">
        <title>Bacillus jintuensis, isolated from a mudflat on the Beibu Gulf coast.</title>
        <authorList>
            <person name="Li M."/>
        </authorList>
    </citation>
    <scope>NUCLEOTIDE SEQUENCE [LARGE SCALE GENOMIC DNA]</scope>
    <source>
        <strain evidence="2 3">31A1R</strain>
    </source>
</reference>
<feature type="transmembrane region" description="Helical" evidence="1">
    <location>
        <begin position="33"/>
        <end position="57"/>
    </location>
</feature>
<protein>
    <submittedName>
        <fullName evidence="2">Uncharacterized protein</fullName>
    </submittedName>
</protein>
<organism evidence="2 3">
    <name type="scientific">Robertmurraya mangrovi</name>
    <dbReference type="NCBI Taxonomy" id="3098077"/>
    <lineage>
        <taxon>Bacteria</taxon>
        <taxon>Bacillati</taxon>
        <taxon>Bacillota</taxon>
        <taxon>Bacilli</taxon>
        <taxon>Bacillales</taxon>
        <taxon>Bacillaceae</taxon>
        <taxon>Robertmurraya</taxon>
    </lineage>
</organism>
<keyword evidence="3" id="KW-1185">Reference proteome</keyword>
<evidence type="ECO:0000313" key="3">
    <source>
        <dbReference type="Proteomes" id="UP001290455"/>
    </source>
</evidence>
<keyword evidence="1" id="KW-1133">Transmembrane helix</keyword>
<keyword evidence="1" id="KW-0812">Transmembrane</keyword>
<keyword evidence="1" id="KW-0472">Membrane</keyword>
<dbReference type="Proteomes" id="UP001290455">
    <property type="component" value="Unassembled WGS sequence"/>
</dbReference>
<comment type="caution">
    <text evidence="2">The sequence shown here is derived from an EMBL/GenBank/DDBJ whole genome shotgun (WGS) entry which is preliminary data.</text>
</comment>
<accession>A0ABU5IZF3</accession>
<name>A0ABU5IZF3_9BACI</name>
<sequence length="79" mass="8893">MNKNRYLLCLLVCGMMLYYAVPNLSVFSEGPSGIFAISWLVLALFVIAGNLSALLYAPKKSNVRAERTLKQVRKRLRSN</sequence>